<accession>A0A552EYP4</accession>
<name>A0A552EYP4_MICAE</name>
<evidence type="ECO:0000313" key="3">
    <source>
        <dbReference type="Proteomes" id="UP000315113"/>
    </source>
</evidence>
<keyword evidence="1" id="KW-0175">Coiled coil</keyword>
<evidence type="ECO:0000313" key="2">
    <source>
        <dbReference type="EMBL" id="TRU39578.1"/>
    </source>
</evidence>
<sequence length="215" mass="25183">MNIRLININEMNSDDLNELTSIYVSDTSRSPSQMVEILQQRVACRSANKVLKLIQQDHRRFFEKCSTLLDKKLEEIRKQAESLHTYPRAINAPNPSYFLRMNARQEELEFAKAQVRNHEKSISRLNKLKLDFKSVLRTSSYCSGLLADRNKIEDLLNEMGIKELMEDLEKNLEEWQKKVNEFNIELTRFSIVTIYGESTLKDFQDKNGSAHHDIE</sequence>
<dbReference type="EMBL" id="SFBH01000020">
    <property type="protein sequence ID" value="TRU39578.1"/>
    <property type="molecule type" value="Genomic_DNA"/>
</dbReference>
<protein>
    <submittedName>
        <fullName evidence="2">Uncharacterized protein</fullName>
    </submittedName>
</protein>
<reference evidence="2 3" key="1">
    <citation type="submission" date="2019-01" db="EMBL/GenBank/DDBJ databases">
        <title>Coherence of Microcystis species and biogeography revealed through population genomics.</title>
        <authorList>
            <person name="Perez-Carrascal O.M."/>
            <person name="Terrat Y."/>
            <person name="Giani A."/>
            <person name="Fortin N."/>
            <person name="Tromas N."/>
            <person name="Shapiro B.J."/>
        </authorList>
    </citation>
    <scope>NUCLEOTIDE SEQUENCE [LARGE SCALE GENOMIC DNA]</scope>
    <source>
        <strain evidence="2">Ma_MB_F_20061100_S20D</strain>
    </source>
</reference>
<comment type="caution">
    <text evidence="2">The sequence shown here is derived from an EMBL/GenBank/DDBJ whole genome shotgun (WGS) entry which is preliminary data.</text>
</comment>
<dbReference type="AlphaFoldDB" id="A0A552EYP4"/>
<evidence type="ECO:0000256" key="1">
    <source>
        <dbReference type="SAM" id="Coils"/>
    </source>
</evidence>
<organism evidence="2 3">
    <name type="scientific">Microcystis aeruginosa Ma_MB_F_20061100_S20D</name>
    <dbReference type="NCBI Taxonomy" id="2486253"/>
    <lineage>
        <taxon>Bacteria</taxon>
        <taxon>Bacillati</taxon>
        <taxon>Cyanobacteriota</taxon>
        <taxon>Cyanophyceae</taxon>
        <taxon>Oscillatoriophycideae</taxon>
        <taxon>Chroococcales</taxon>
        <taxon>Microcystaceae</taxon>
        <taxon>Microcystis</taxon>
    </lineage>
</organism>
<feature type="coiled-coil region" evidence="1">
    <location>
        <begin position="101"/>
        <end position="128"/>
    </location>
</feature>
<proteinExistence type="predicted"/>
<gene>
    <name evidence="2" type="ORF">EWV78_02885</name>
</gene>
<feature type="coiled-coil region" evidence="1">
    <location>
        <begin position="158"/>
        <end position="185"/>
    </location>
</feature>
<dbReference type="Proteomes" id="UP000315113">
    <property type="component" value="Unassembled WGS sequence"/>
</dbReference>